<accession>S3BED5</accession>
<dbReference type="Proteomes" id="UP000014400">
    <property type="component" value="Unassembled WGS sequence"/>
</dbReference>
<evidence type="ECO:0000313" key="2">
    <source>
        <dbReference type="Proteomes" id="UP000014400"/>
    </source>
</evidence>
<sequence length="49" mass="5506">MAELNFDSNKGVVIPETQDVRTDLAASQSLSNQGCLPTLLFRKYFIFIN</sequence>
<dbReference type="HOGENOM" id="CLU_3141508_0_0_4"/>
<dbReference type="EMBL" id="ATCF01000021">
    <property type="protein sequence ID" value="EPD98776.1"/>
    <property type="molecule type" value="Genomic_DNA"/>
</dbReference>
<proteinExistence type="predicted"/>
<comment type="caution">
    <text evidence="1">The sequence shown here is derived from an EMBL/GenBank/DDBJ whole genome shotgun (WGS) entry which is preliminary data.</text>
</comment>
<evidence type="ECO:0000313" key="1">
    <source>
        <dbReference type="EMBL" id="EPD98776.1"/>
    </source>
</evidence>
<gene>
    <name evidence="1" type="ORF">HMPREF1476_01518</name>
</gene>
<dbReference type="AlphaFoldDB" id="S3BED5"/>
<reference evidence="1 2" key="1">
    <citation type="submission" date="2013-04" db="EMBL/GenBank/DDBJ databases">
        <title>The Genome Sequence of Sutterella wadsworthensis HGA0223.</title>
        <authorList>
            <consortium name="The Broad Institute Genomics Platform"/>
            <person name="Earl A."/>
            <person name="Ward D."/>
            <person name="Feldgarden M."/>
            <person name="Gevers D."/>
            <person name="Schmidt T.M."/>
            <person name="Dover J."/>
            <person name="Dai D."/>
            <person name="Walker B."/>
            <person name="Young S."/>
            <person name="Zeng Q."/>
            <person name="Gargeya S."/>
            <person name="Fitzgerald M."/>
            <person name="Haas B."/>
            <person name="Abouelleil A."/>
            <person name="Allen A.W."/>
            <person name="Alvarado L."/>
            <person name="Arachchi H.M."/>
            <person name="Berlin A.M."/>
            <person name="Chapman S.B."/>
            <person name="Gainer-Dewar J."/>
            <person name="Goldberg J."/>
            <person name="Griggs A."/>
            <person name="Gujja S."/>
            <person name="Hansen M."/>
            <person name="Howarth C."/>
            <person name="Imamovic A."/>
            <person name="Ireland A."/>
            <person name="Larimer J."/>
            <person name="McCowan C."/>
            <person name="Murphy C."/>
            <person name="Pearson M."/>
            <person name="Poon T.W."/>
            <person name="Priest M."/>
            <person name="Roberts A."/>
            <person name="Saif S."/>
            <person name="Shea T."/>
            <person name="Sisk P."/>
            <person name="Sykes S."/>
            <person name="Wortman J."/>
            <person name="Nusbaum C."/>
            <person name="Birren B."/>
        </authorList>
    </citation>
    <scope>NUCLEOTIDE SEQUENCE [LARGE SCALE GENOMIC DNA]</scope>
    <source>
        <strain evidence="1 2">HGA0223</strain>
    </source>
</reference>
<name>S3BED5_9BURK</name>
<keyword evidence="2" id="KW-1185">Reference proteome</keyword>
<organism evidence="1 2">
    <name type="scientific">Sutterella wadsworthensis HGA0223</name>
    <dbReference type="NCBI Taxonomy" id="1203554"/>
    <lineage>
        <taxon>Bacteria</taxon>
        <taxon>Pseudomonadati</taxon>
        <taxon>Pseudomonadota</taxon>
        <taxon>Betaproteobacteria</taxon>
        <taxon>Burkholderiales</taxon>
        <taxon>Sutterellaceae</taxon>
        <taxon>Sutterella</taxon>
    </lineage>
</organism>
<protein>
    <submittedName>
        <fullName evidence="1">Uncharacterized protein</fullName>
    </submittedName>
</protein>